<dbReference type="Pfam" id="PF25841">
    <property type="entry name" value="Ulvan_lyase_C"/>
    <property type="match status" value="1"/>
</dbReference>
<evidence type="ECO:0000259" key="1">
    <source>
        <dbReference type="Pfam" id="PF25841"/>
    </source>
</evidence>
<dbReference type="InterPro" id="IPR058908">
    <property type="entry name" value="P29_C"/>
</dbReference>
<dbReference type="AlphaFoldDB" id="A0A9D2IB05"/>
<name>A0A9D2IB05_9FIRM</name>
<organism evidence="2 3">
    <name type="scientific">Candidatus Eisenbergiella merdipullorum</name>
    <dbReference type="NCBI Taxonomy" id="2838553"/>
    <lineage>
        <taxon>Bacteria</taxon>
        <taxon>Bacillati</taxon>
        <taxon>Bacillota</taxon>
        <taxon>Clostridia</taxon>
        <taxon>Lachnospirales</taxon>
        <taxon>Lachnospiraceae</taxon>
        <taxon>Eisenbergiella</taxon>
    </lineage>
</organism>
<sequence length="115" mass="12724">DTKAEISVTQEKDGIRIHVLSRPVSLEQEELSKPVRFHIDYWLHKEGLSIRTQIEGPKEEVRLVLPVIAGNASVTAGRQEAEPEPVFFLTGGFGAREFRILPDEAGMIGVEISCG</sequence>
<reference evidence="2" key="1">
    <citation type="journal article" date="2021" name="PeerJ">
        <title>Extensive microbial diversity within the chicken gut microbiome revealed by metagenomics and culture.</title>
        <authorList>
            <person name="Gilroy R."/>
            <person name="Ravi A."/>
            <person name="Getino M."/>
            <person name="Pursley I."/>
            <person name="Horton D.L."/>
            <person name="Alikhan N.F."/>
            <person name="Baker D."/>
            <person name="Gharbi K."/>
            <person name="Hall N."/>
            <person name="Watson M."/>
            <person name="Adriaenssens E.M."/>
            <person name="Foster-Nyarko E."/>
            <person name="Jarju S."/>
            <person name="Secka A."/>
            <person name="Antonio M."/>
            <person name="Oren A."/>
            <person name="Chaudhuri R.R."/>
            <person name="La Ragione R."/>
            <person name="Hildebrand F."/>
            <person name="Pallen M.J."/>
        </authorList>
    </citation>
    <scope>NUCLEOTIDE SEQUENCE</scope>
    <source>
        <strain evidence="2">CHK179-7159</strain>
    </source>
</reference>
<evidence type="ECO:0000313" key="3">
    <source>
        <dbReference type="Proteomes" id="UP000886858"/>
    </source>
</evidence>
<feature type="domain" description="Broad-specificity ulvan lyase C-terminal" evidence="1">
    <location>
        <begin position="1"/>
        <end position="73"/>
    </location>
</feature>
<dbReference type="Proteomes" id="UP000886858">
    <property type="component" value="Unassembled WGS sequence"/>
</dbReference>
<protein>
    <recommendedName>
        <fullName evidence="1">Broad-specificity ulvan lyase C-terminal domain-containing protein</fullName>
    </recommendedName>
</protein>
<accession>A0A9D2IB05</accession>
<proteinExistence type="predicted"/>
<evidence type="ECO:0000313" key="2">
    <source>
        <dbReference type="EMBL" id="HJA94773.1"/>
    </source>
</evidence>
<comment type="caution">
    <text evidence="2">The sequence shown here is derived from an EMBL/GenBank/DDBJ whole genome shotgun (WGS) entry which is preliminary data.</text>
</comment>
<reference evidence="2" key="2">
    <citation type="submission" date="2021-04" db="EMBL/GenBank/DDBJ databases">
        <authorList>
            <person name="Gilroy R."/>
        </authorList>
    </citation>
    <scope>NUCLEOTIDE SEQUENCE</scope>
    <source>
        <strain evidence="2">CHK179-7159</strain>
    </source>
</reference>
<gene>
    <name evidence="2" type="ORF">H9717_16930</name>
</gene>
<feature type="non-terminal residue" evidence="2">
    <location>
        <position position="1"/>
    </location>
</feature>
<dbReference type="EMBL" id="DWYY01000201">
    <property type="protein sequence ID" value="HJA94773.1"/>
    <property type="molecule type" value="Genomic_DNA"/>
</dbReference>